<keyword evidence="1" id="KW-0677">Repeat</keyword>
<evidence type="ECO:0000259" key="2">
    <source>
        <dbReference type="PROSITE" id="PS50222"/>
    </source>
</evidence>
<proteinExistence type="predicted"/>
<dbReference type="SUPFAM" id="SSF52540">
    <property type="entry name" value="P-loop containing nucleoside triphosphate hydrolases"/>
    <property type="match status" value="1"/>
</dbReference>
<dbReference type="Pfam" id="PF24883">
    <property type="entry name" value="NPHP3_N"/>
    <property type="match status" value="1"/>
</dbReference>
<name>A0AAD5SRX1_9FUNG</name>
<protein>
    <recommendedName>
        <fullName evidence="2">EF-hand domain-containing protein</fullName>
    </recommendedName>
</protein>
<dbReference type="PANTHER" id="PTHR10039">
    <property type="entry name" value="AMELOGENIN"/>
    <property type="match status" value="1"/>
</dbReference>
<organism evidence="3 4">
    <name type="scientific">Physocladia obscura</name>
    <dbReference type="NCBI Taxonomy" id="109957"/>
    <lineage>
        <taxon>Eukaryota</taxon>
        <taxon>Fungi</taxon>
        <taxon>Fungi incertae sedis</taxon>
        <taxon>Chytridiomycota</taxon>
        <taxon>Chytridiomycota incertae sedis</taxon>
        <taxon>Chytridiomycetes</taxon>
        <taxon>Chytridiales</taxon>
        <taxon>Chytriomycetaceae</taxon>
        <taxon>Physocladia</taxon>
    </lineage>
</organism>
<reference evidence="3" key="1">
    <citation type="submission" date="2020-05" db="EMBL/GenBank/DDBJ databases">
        <title>Phylogenomic resolution of chytrid fungi.</title>
        <authorList>
            <person name="Stajich J.E."/>
            <person name="Amses K."/>
            <person name="Simmons R."/>
            <person name="Seto K."/>
            <person name="Myers J."/>
            <person name="Bonds A."/>
            <person name="Quandt C.A."/>
            <person name="Barry K."/>
            <person name="Liu P."/>
            <person name="Grigoriev I."/>
            <person name="Longcore J.E."/>
            <person name="James T.Y."/>
        </authorList>
    </citation>
    <scope>NUCLEOTIDE SEQUENCE</scope>
    <source>
        <strain evidence="3">JEL0513</strain>
    </source>
</reference>
<accession>A0AAD5SRX1</accession>
<dbReference type="PANTHER" id="PTHR10039:SF14">
    <property type="entry name" value="NACHT DOMAIN-CONTAINING PROTEIN"/>
    <property type="match status" value="1"/>
</dbReference>
<dbReference type="SUPFAM" id="SSF47473">
    <property type="entry name" value="EF-hand"/>
    <property type="match status" value="1"/>
</dbReference>
<dbReference type="EMBL" id="JADGJH010002473">
    <property type="protein sequence ID" value="KAJ3097817.1"/>
    <property type="molecule type" value="Genomic_DNA"/>
</dbReference>
<feature type="domain" description="EF-hand" evidence="2">
    <location>
        <begin position="148"/>
        <end position="183"/>
    </location>
</feature>
<evidence type="ECO:0000313" key="4">
    <source>
        <dbReference type="Proteomes" id="UP001211907"/>
    </source>
</evidence>
<dbReference type="InterPro" id="IPR002048">
    <property type="entry name" value="EF_hand_dom"/>
</dbReference>
<evidence type="ECO:0000256" key="1">
    <source>
        <dbReference type="ARBA" id="ARBA00022737"/>
    </source>
</evidence>
<keyword evidence="4" id="KW-1185">Reference proteome</keyword>
<evidence type="ECO:0000313" key="3">
    <source>
        <dbReference type="EMBL" id="KAJ3097817.1"/>
    </source>
</evidence>
<dbReference type="Proteomes" id="UP001211907">
    <property type="component" value="Unassembled WGS sequence"/>
</dbReference>
<feature type="non-terminal residue" evidence="3">
    <location>
        <position position="1"/>
    </location>
</feature>
<gene>
    <name evidence="3" type="ORF">HK100_005250</name>
</gene>
<comment type="caution">
    <text evidence="3">The sequence shown here is derived from an EMBL/GenBank/DDBJ whole genome shotgun (WGS) entry which is preliminary data.</text>
</comment>
<dbReference type="Gene3D" id="1.10.238.10">
    <property type="entry name" value="EF-hand"/>
    <property type="match status" value="1"/>
</dbReference>
<sequence length="1367" mass="156135">NADLLDKAISLKVKAYFQDDSPLVIDNETCLEDYQSALVTAVSTLVHIVKEIAAHKNQRWLLRAKNAQFGNSISERDNLEYAFRAITSLDPIHFTFNFSKISGLFLVDKAREFWKSHRYRIFVESSELVDAILKAIDLNDDDAETSATNTTMRENLMDSIDKNRDGLIHVEEFASWFKKSDLKECVQETFQTFKNRNMEEQVFNNSMFLSKWGASNCAVDVQGLLNERVEGTRTWTLEMYRDWLLLEDSKILVLIASAGFGKSVISAMICDSSFQTNEYRLFYFFKVDDKINRQLQGFLRTIAAQICLKLNLRANESSSLLQQFAFSLEEGPLSAAKVLADLLAKNSNTFQVLVVDALDECPAKDRTALASVINLFSKEIKVVVTSRPNFNPFKNQASCTITQNLENPEFIAHNTRDLMIYIEKTLDEVSDRGCQLLVESSRHNFLWIKLAVNIIRDGQHEARTKYLVHNLFKPDLEAQYLLNFSHLDTMPKQLQVQTKFILGMVLTFQEPLTKGEINYIWESVKLQTVQGASRLRFNQFFAYLMYRLLIRTASNGVVMAGHKSLRDSVTSDKLRPYVDADAAHIAIANASFDALLSINQHLIQTMKVIPSNSTLRKSSPKEYFYQYAAKYWFIHIKNLGYKQRTVAKFRVKILHMFKSDACIHWIAFLAKIGSIKVATDCLIFLGRNLAFSDLELIPTFVYLRSVCERFADMLFHHPLEIYHSVAAMCLSLRELKPIFSKAVAAANNTPNIIYGSDEFWNAEDLMLKSGDLKQKLFQSKLERNIIIVGRNCYRLSTTYPSDQALFYIWDLFSPNLSIAKIPNFDALGKDLYDFDVLEFDYDNEIHRFIFAIYENSKMLHFFNTFDGTHKSWKLDHQPYSVNFIQTLNLETWKLVVTTERGIYSFELQTPFAMISEIFLNPECLYSVKKSTLILKSAVCSHSGSMFLGVSISAAPWFELYDLGEHYKVDVNLPAKIQDFTLAFVDGELHVIFVEPGKAASKFSRFQSSEIVNVSVIDFPLKQYDLKFDSAVDKECHMTVVSSGYAMSLHKSIFFLYDMIKQEAILTIAQDIPDAVNDPIGICSAKIIAPKHLPNQVFLVATGRKNTWFYRTYIFDLKNRKMASIWERPYDTLQSETFATVSVSASADSNELFQLGPGSDLLVWNLDRLLYTLNSSNKWESFDGNLNPVPSDRFQQITTIAATVDNFWVGLSHEQQIEYTIKLGNFEVKNTKPRGYLPGRFVDDYWVPKIDTSLYQIKQDENNSKFELFCQKMSELVKIHPSSNEFHPIVCTDDDDIFLVITVHGELARVAVGTLFVPEFRLPTAVSTKTIKKIFSSGNLAILHIGSMIMAIDLGSFGKPLPLPPVEE</sequence>
<dbReference type="GO" id="GO:0005509">
    <property type="term" value="F:calcium ion binding"/>
    <property type="evidence" value="ECO:0007669"/>
    <property type="project" value="InterPro"/>
</dbReference>
<dbReference type="InterPro" id="IPR027417">
    <property type="entry name" value="P-loop_NTPase"/>
</dbReference>
<dbReference type="PROSITE" id="PS50222">
    <property type="entry name" value="EF_HAND_2"/>
    <property type="match status" value="1"/>
</dbReference>
<dbReference type="InterPro" id="IPR056884">
    <property type="entry name" value="NPHP3-like_N"/>
</dbReference>
<dbReference type="Gene3D" id="3.40.50.300">
    <property type="entry name" value="P-loop containing nucleotide triphosphate hydrolases"/>
    <property type="match status" value="1"/>
</dbReference>
<dbReference type="InterPro" id="IPR011992">
    <property type="entry name" value="EF-hand-dom_pair"/>
</dbReference>